<gene>
    <name evidence="2" type="ORF">KUV50_13020</name>
</gene>
<feature type="chain" id="PRO_5037856954" evidence="1">
    <location>
        <begin position="24"/>
        <end position="259"/>
    </location>
</feature>
<keyword evidence="1" id="KW-0732">Signal</keyword>
<dbReference type="EMBL" id="JAHVHU010000011">
    <property type="protein sequence ID" value="MBY5959066.1"/>
    <property type="molecule type" value="Genomic_DNA"/>
</dbReference>
<sequence>MKTLNSLLTICSFILFSTLTSSLYSQVETPVTVRVIAHDAKLIGNSMGSVDITIKDQSTGTILASGKTEGSTGDTKRLVLNDKSRYDEISTPGSAAFQTTIPLTRPVFAEIEATFHTAYTGHPITMTQTQWLIPGKAMSGDGIVLDMPGFAMRIQHPLPHASLSMQHKEDVHIDLFMIMLCGCPISPGGTWDSEPMEVEALVYEGKEFIRSIPFENTATNHFRADLSGLQQGSYDVYVSAYDPRSKNTGVEKIHVTLQE</sequence>
<reference evidence="2" key="1">
    <citation type="submission" date="2021-06" db="EMBL/GenBank/DDBJ databases">
        <title>44 bacteria genomes isolated from Dapeng, Shenzhen.</title>
        <authorList>
            <person name="Zheng W."/>
            <person name="Yu S."/>
            <person name="Huang Y."/>
        </authorList>
    </citation>
    <scope>NUCLEOTIDE SEQUENCE</scope>
    <source>
        <strain evidence="2">DP5N28-2</strain>
    </source>
</reference>
<feature type="signal peptide" evidence="1">
    <location>
        <begin position="1"/>
        <end position="23"/>
    </location>
</feature>
<evidence type="ECO:0000313" key="2">
    <source>
        <dbReference type="EMBL" id="MBY5959066.1"/>
    </source>
</evidence>
<dbReference type="Proteomes" id="UP000753961">
    <property type="component" value="Unassembled WGS sequence"/>
</dbReference>
<protein>
    <submittedName>
        <fullName evidence="2">Uncharacterized protein</fullName>
    </submittedName>
</protein>
<dbReference type="RefSeq" id="WP_222580599.1">
    <property type="nucleotide sequence ID" value="NZ_JAHVHU010000011.1"/>
</dbReference>
<name>A0A953LC15_9BACT</name>
<comment type="caution">
    <text evidence="2">The sequence shown here is derived from an EMBL/GenBank/DDBJ whole genome shotgun (WGS) entry which is preliminary data.</text>
</comment>
<evidence type="ECO:0000313" key="3">
    <source>
        <dbReference type="Proteomes" id="UP000753961"/>
    </source>
</evidence>
<dbReference type="AlphaFoldDB" id="A0A953LC15"/>
<accession>A0A953LC15</accession>
<organism evidence="2 3">
    <name type="scientific">Membranihabitans marinus</name>
    <dbReference type="NCBI Taxonomy" id="1227546"/>
    <lineage>
        <taxon>Bacteria</taxon>
        <taxon>Pseudomonadati</taxon>
        <taxon>Bacteroidota</taxon>
        <taxon>Saprospiria</taxon>
        <taxon>Saprospirales</taxon>
        <taxon>Saprospiraceae</taxon>
        <taxon>Membranihabitans</taxon>
    </lineage>
</organism>
<proteinExistence type="predicted"/>
<keyword evidence="3" id="KW-1185">Reference proteome</keyword>
<evidence type="ECO:0000256" key="1">
    <source>
        <dbReference type="SAM" id="SignalP"/>
    </source>
</evidence>